<keyword evidence="2" id="KW-1133">Transmembrane helix</keyword>
<dbReference type="InterPro" id="IPR001087">
    <property type="entry name" value="GDSL"/>
</dbReference>
<evidence type="ECO:0000313" key="5">
    <source>
        <dbReference type="Proteomes" id="UP000663828"/>
    </source>
</evidence>
<evidence type="ECO:0000256" key="2">
    <source>
        <dbReference type="SAM" id="Phobius"/>
    </source>
</evidence>
<dbReference type="EMBL" id="CAJNOR010001116">
    <property type="protein sequence ID" value="CAF1078423.1"/>
    <property type="molecule type" value="Genomic_DNA"/>
</dbReference>
<evidence type="ECO:0000313" key="4">
    <source>
        <dbReference type="EMBL" id="CAF1078423.1"/>
    </source>
</evidence>
<dbReference type="Proteomes" id="UP000663852">
    <property type="component" value="Unassembled WGS sequence"/>
</dbReference>
<protein>
    <submittedName>
        <fullName evidence="3">Uncharacterized protein</fullName>
    </submittedName>
</protein>
<feature type="transmembrane region" description="Helical" evidence="2">
    <location>
        <begin position="292"/>
        <end position="309"/>
    </location>
</feature>
<dbReference type="Pfam" id="PF00657">
    <property type="entry name" value="Lipase_GDSL"/>
    <property type="match status" value="1"/>
</dbReference>
<dbReference type="InterPro" id="IPR036514">
    <property type="entry name" value="SGNH_hydro_sf"/>
</dbReference>
<dbReference type="AlphaFoldDB" id="A0A814LS91"/>
<dbReference type="PANTHER" id="PTHR22835">
    <property type="entry name" value="ZINC FINGER FYVE DOMAIN CONTAINING PROTEIN"/>
    <property type="match status" value="1"/>
</dbReference>
<reference evidence="3" key="1">
    <citation type="submission" date="2021-02" db="EMBL/GenBank/DDBJ databases">
        <authorList>
            <person name="Nowell W R."/>
        </authorList>
    </citation>
    <scope>NUCLEOTIDE SEQUENCE</scope>
</reference>
<proteinExistence type="inferred from homology"/>
<evidence type="ECO:0000256" key="1">
    <source>
        <dbReference type="ARBA" id="ARBA00008668"/>
    </source>
</evidence>
<dbReference type="GO" id="GO:0016788">
    <property type="term" value="F:hydrolase activity, acting on ester bonds"/>
    <property type="evidence" value="ECO:0007669"/>
    <property type="project" value="InterPro"/>
</dbReference>
<dbReference type="OrthoDB" id="1600564at2759"/>
<evidence type="ECO:0000313" key="3">
    <source>
        <dbReference type="EMBL" id="CAF1069701.1"/>
    </source>
</evidence>
<keyword evidence="5" id="KW-1185">Reference proteome</keyword>
<dbReference type="PANTHER" id="PTHR22835:SF659">
    <property type="entry name" value="GDSL LIPASE_ACYLHYDROLASE, PUTATIVE (AFU_ORTHOLOGUE AFUA_2G00510)-RELATED"/>
    <property type="match status" value="1"/>
</dbReference>
<comment type="similarity">
    <text evidence="1">Belongs to the 'GDSL' lipolytic enzyme family.</text>
</comment>
<dbReference type="Gene3D" id="3.40.50.1110">
    <property type="entry name" value="SGNH hydrolase"/>
    <property type="match status" value="1"/>
</dbReference>
<keyword evidence="2" id="KW-0812">Transmembrane</keyword>
<keyword evidence="2" id="KW-0472">Membrane</keyword>
<evidence type="ECO:0000313" key="6">
    <source>
        <dbReference type="Proteomes" id="UP000663852"/>
    </source>
</evidence>
<gene>
    <name evidence="3" type="ORF">EDS130_LOCUS18373</name>
    <name evidence="4" type="ORF">XAT740_LOCUS17191</name>
</gene>
<dbReference type="EMBL" id="CAJNOJ010000085">
    <property type="protein sequence ID" value="CAF1069701.1"/>
    <property type="molecule type" value="Genomic_DNA"/>
</dbReference>
<dbReference type="Proteomes" id="UP000663828">
    <property type="component" value="Unassembled WGS sequence"/>
</dbReference>
<comment type="caution">
    <text evidence="3">The sequence shown here is derived from an EMBL/GenBank/DDBJ whole genome shotgun (WGS) entry which is preliminary data.</text>
</comment>
<organism evidence="3 6">
    <name type="scientific">Adineta ricciae</name>
    <name type="common">Rotifer</name>
    <dbReference type="NCBI Taxonomy" id="249248"/>
    <lineage>
        <taxon>Eukaryota</taxon>
        <taxon>Metazoa</taxon>
        <taxon>Spiralia</taxon>
        <taxon>Gnathifera</taxon>
        <taxon>Rotifera</taxon>
        <taxon>Eurotatoria</taxon>
        <taxon>Bdelloidea</taxon>
        <taxon>Adinetida</taxon>
        <taxon>Adinetidae</taxon>
        <taxon>Adineta</taxon>
    </lineage>
</organism>
<accession>A0A814LS91</accession>
<sequence length="312" mass="35574">MCSISINVVVMIMLIFYVPSQMCDRSFNTIVGFGDANTDTGNVYTLTNHTWPLVPPYYQGRFCDNLLWIERLNIPNVLSYAYGDATIDNDNLIVGYTYLNRTQVYGIRQQIVRYLQATDISKVDLSRTMYVIWASGVEYLLNPKITADVVVNAFLSAVYDLLILNINYLIVINVPPLQFYPGMMNNSQLATLIMQHNQLLLSNITQIKENFMQTSIQLFDVYSLISAMLWNNSLHSLNTTGKCWDIENKTIVSLCSNPQGYVFLDNNHLTSSVHQTIADNIQSLLTSLSSRTMFSLNLTVFICIVLFLFKHY</sequence>
<name>A0A814LS91_ADIRI</name>